<gene>
    <name evidence="1" type="ORF">B0I27_10423</name>
</gene>
<dbReference type="PROSITE" id="PS51257">
    <property type="entry name" value="PROKAR_LIPOPROTEIN"/>
    <property type="match status" value="1"/>
</dbReference>
<comment type="caution">
    <text evidence="1">The sequence shown here is derived from an EMBL/GenBank/DDBJ whole genome shotgun (WGS) entry which is preliminary data.</text>
</comment>
<dbReference type="EMBL" id="PVTH01000004">
    <property type="protein sequence ID" value="PRY53016.1"/>
    <property type="molecule type" value="Genomic_DNA"/>
</dbReference>
<dbReference type="AlphaFoldDB" id="A0A2T0U516"/>
<evidence type="ECO:0000313" key="1">
    <source>
        <dbReference type="EMBL" id="PRY53016.1"/>
    </source>
</evidence>
<proteinExistence type="predicted"/>
<dbReference type="Proteomes" id="UP000238034">
    <property type="component" value="Unassembled WGS sequence"/>
</dbReference>
<protein>
    <recommendedName>
        <fullName evidence="3">Lipocalin-like protein</fullName>
    </recommendedName>
</protein>
<keyword evidence="2" id="KW-1185">Reference proteome</keyword>
<name>A0A2T0U516_9SPHI</name>
<reference evidence="1 2" key="1">
    <citation type="submission" date="2018-03" db="EMBL/GenBank/DDBJ databases">
        <title>Genomic Encyclopedia of Type Strains, Phase III (KMG-III): the genomes of soil and plant-associated and newly described type strains.</title>
        <authorList>
            <person name="Whitman W."/>
        </authorList>
    </citation>
    <scope>NUCLEOTIDE SEQUENCE [LARGE SCALE GENOMIC DNA]</scope>
    <source>
        <strain evidence="1 2">CGMCC 1.9313</strain>
    </source>
</reference>
<sequence>MKNISYLTLAVFLVSLSSCSEKIVGTWDIAKYQRIVPGGKNEVTVTNIGTMKFKSNKTGEKEVKYSILNNKVESLTSFKWNLFDNYVTIHGADDEFNKTWIQVENSRKLQILKSTDGSDGVQVLELRK</sequence>
<organism evidence="1 2">
    <name type="scientific">Arcticibacter pallidicorallinus</name>
    <dbReference type="NCBI Taxonomy" id="1259464"/>
    <lineage>
        <taxon>Bacteria</taxon>
        <taxon>Pseudomonadati</taxon>
        <taxon>Bacteroidota</taxon>
        <taxon>Sphingobacteriia</taxon>
        <taxon>Sphingobacteriales</taxon>
        <taxon>Sphingobacteriaceae</taxon>
        <taxon>Arcticibacter</taxon>
    </lineage>
</organism>
<evidence type="ECO:0000313" key="2">
    <source>
        <dbReference type="Proteomes" id="UP000238034"/>
    </source>
</evidence>
<evidence type="ECO:0008006" key="3">
    <source>
        <dbReference type="Google" id="ProtNLM"/>
    </source>
</evidence>
<dbReference type="OrthoDB" id="1274712at2"/>
<accession>A0A2T0U516</accession>
<dbReference type="RefSeq" id="WP_106292609.1">
    <property type="nucleotide sequence ID" value="NZ_PVTH01000004.1"/>
</dbReference>